<evidence type="ECO:0000313" key="1">
    <source>
        <dbReference type="EMBL" id="BDU71545.1"/>
    </source>
</evidence>
<dbReference type="EMBL" id="AP027080">
    <property type="protein sequence ID" value="BDU71545.1"/>
    <property type="molecule type" value="Genomic_DNA"/>
</dbReference>
<name>A0AA48GLA7_9BACT</name>
<reference evidence="2" key="1">
    <citation type="journal article" date="2023" name="Int. J. Syst. Evol. Microbiol.">
        <title>Mesoterricola silvestris gen. nov., sp. nov., Mesoterricola sediminis sp. nov., Geothrix oryzae sp. nov., Geothrix edaphica sp. nov., Geothrix rubra sp. nov., and Geothrix limicola sp. nov., six novel members of Acidobacteriota isolated from soils.</title>
        <authorList>
            <person name="Itoh H."/>
            <person name="Sugisawa Y."/>
            <person name="Mise K."/>
            <person name="Xu Z."/>
            <person name="Kuniyasu M."/>
            <person name="Ushijima N."/>
            <person name="Kawano K."/>
            <person name="Kobayashi E."/>
            <person name="Shiratori Y."/>
            <person name="Masuda Y."/>
            <person name="Senoo K."/>
        </authorList>
    </citation>
    <scope>NUCLEOTIDE SEQUENCE [LARGE SCALE GENOMIC DNA]</scope>
    <source>
        <strain evidence="2">W79</strain>
    </source>
</reference>
<dbReference type="AlphaFoldDB" id="A0AA48GLA7"/>
<dbReference type="KEGG" id="msil:METEAL_07190"/>
<evidence type="ECO:0000313" key="2">
    <source>
        <dbReference type="Proteomes" id="UP001238179"/>
    </source>
</evidence>
<organism evidence="1 2">
    <name type="scientific">Mesoterricola silvestris</name>
    <dbReference type="NCBI Taxonomy" id="2927979"/>
    <lineage>
        <taxon>Bacteria</taxon>
        <taxon>Pseudomonadati</taxon>
        <taxon>Acidobacteriota</taxon>
        <taxon>Holophagae</taxon>
        <taxon>Holophagales</taxon>
        <taxon>Holophagaceae</taxon>
        <taxon>Mesoterricola</taxon>
    </lineage>
</organism>
<accession>A0AA48GLA7</accession>
<keyword evidence="2" id="KW-1185">Reference proteome</keyword>
<sequence>MAKPTRDSEWRKDAVDYLRKYVPHKQRQEMDGTKLFIFWSEHRKTIPYFPGSGDPWQSFHSACSRYIGPTAYM</sequence>
<protein>
    <submittedName>
        <fullName evidence="1">Uncharacterized protein</fullName>
    </submittedName>
</protein>
<gene>
    <name evidence="1" type="ORF">METEAL_07190</name>
</gene>
<dbReference type="Proteomes" id="UP001238179">
    <property type="component" value="Chromosome"/>
</dbReference>
<proteinExistence type="predicted"/>